<reference evidence="9" key="1">
    <citation type="submission" date="2020-02" db="EMBL/GenBank/DDBJ databases">
        <authorList>
            <person name="Meier V. D."/>
        </authorList>
    </citation>
    <scope>NUCLEOTIDE SEQUENCE</scope>
    <source>
        <strain evidence="9">AVDCRST_MAG30</strain>
    </source>
</reference>
<dbReference type="Gene3D" id="1.10.10.10">
    <property type="entry name" value="Winged helix-like DNA-binding domain superfamily/Winged helix DNA-binding domain"/>
    <property type="match status" value="1"/>
</dbReference>
<proteinExistence type="inferred from homology"/>
<dbReference type="PANTHER" id="PTHR43133">
    <property type="entry name" value="RNA POLYMERASE ECF-TYPE SIGMA FACTO"/>
    <property type="match status" value="1"/>
</dbReference>
<evidence type="ECO:0000256" key="1">
    <source>
        <dbReference type="ARBA" id="ARBA00010641"/>
    </source>
</evidence>
<comment type="similarity">
    <text evidence="1 6">Belongs to the sigma-70 factor family. ECF subfamily.</text>
</comment>
<dbReference type="InterPro" id="IPR014284">
    <property type="entry name" value="RNA_pol_sigma-70_dom"/>
</dbReference>
<keyword evidence="2 6" id="KW-0805">Transcription regulation</keyword>
<dbReference type="AlphaFoldDB" id="A0A6J4TJ99"/>
<dbReference type="SUPFAM" id="SSF88659">
    <property type="entry name" value="Sigma3 and sigma4 domains of RNA polymerase sigma factors"/>
    <property type="match status" value="1"/>
</dbReference>
<dbReference type="GO" id="GO:0006352">
    <property type="term" value="P:DNA-templated transcription initiation"/>
    <property type="evidence" value="ECO:0007669"/>
    <property type="project" value="InterPro"/>
</dbReference>
<evidence type="ECO:0000256" key="3">
    <source>
        <dbReference type="ARBA" id="ARBA00023082"/>
    </source>
</evidence>
<dbReference type="InterPro" id="IPR013249">
    <property type="entry name" value="RNA_pol_sigma70_r4_t2"/>
</dbReference>
<dbReference type="GO" id="GO:0016987">
    <property type="term" value="F:sigma factor activity"/>
    <property type="evidence" value="ECO:0007669"/>
    <property type="project" value="UniProtKB-KW"/>
</dbReference>
<dbReference type="SUPFAM" id="SSF88946">
    <property type="entry name" value="Sigma2 domain of RNA polymerase sigma factors"/>
    <property type="match status" value="1"/>
</dbReference>
<dbReference type="PANTHER" id="PTHR43133:SF25">
    <property type="entry name" value="RNA POLYMERASE SIGMA FACTOR RFAY-RELATED"/>
    <property type="match status" value="1"/>
</dbReference>
<dbReference type="GO" id="GO:0003677">
    <property type="term" value="F:DNA binding"/>
    <property type="evidence" value="ECO:0007669"/>
    <property type="project" value="UniProtKB-KW"/>
</dbReference>
<name>A0A6J4TJ99_9ACTN</name>
<dbReference type="InterPro" id="IPR007627">
    <property type="entry name" value="RNA_pol_sigma70_r2"/>
</dbReference>
<dbReference type="GO" id="GO:0006950">
    <property type="term" value="P:response to stress"/>
    <property type="evidence" value="ECO:0007669"/>
    <property type="project" value="UniProtKB-ARBA"/>
</dbReference>
<keyword evidence="5 6" id="KW-0804">Transcription</keyword>
<dbReference type="NCBIfam" id="TIGR02937">
    <property type="entry name" value="sigma70-ECF"/>
    <property type="match status" value="1"/>
</dbReference>
<dbReference type="InterPro" id="IPR013325">
    <property type="entry name" value="RNA_pol_sigma_r2"/>
</dbReference>
<organism evidence="9">
    <name type="scientific">uncultured Solirubrobacteraceae bacterium</name>
    <dbReference type="NCBI Taxonomy" id="1162706"/>
    <lineage>
        <taxon>Bacteria</taxon>
        <taxon>Bacillati</taxon>
        <taxon>Actinomycetota</taxon>
        <taxon>Thermoleophilia</taxon>
        <taxon>Solirubrobacterales</taxon>
        <taxon>Solirubrobacteraceae</taxon>
        <taxon>environmental samples</taxon>
    </lineage>
</organism>
<keyword evidence="4 6" id="KW-0238">DNA-binding</keyword>
<gene>
    <name evidence="9" type="ORF">AVDCRST_MAG30-3286</name>
</gene>
<feature type="domain" description="RNA polymerase sigma factor 70 region 4 type 2" evidence="8">
    <location>
        <begin position="101"/>
        <end position="151"/>
    </location>
</feature>
<evidence type="ECO:0000256" key="2">
    <source>
        <dbReference type="ARBA" id="ARBA00023015"/>
    </source>
</evidence>
<dbReference type="InterPro" id="IPR036388">
    <property type="entry name" value="WH-like_DNA-bd_sf"/>
</dbReference>
<dbReference type="InterPro" id="IPR013324">
    <property type="entry name" value="RNA_pol_sigma_r3/r4-like"/>
</dbReference>
<sequence length="158" mass="17760">MRTVPPPALPPFWSLVEAHGDELLRHARRLAGDGEAEDVLQESLLRALRAYPRLRHGEHLRAWLYRVTTTTAYDAHRRRRPERLTDEPPTVAVEPEHYDGAFEALIDPLPEAARAALRLRFVDDLDYDAVAVALGCSPVAARQRVSTAVRSLRKQVAA</sequence>
<evidence type="ECO:0000313" key="9">
    <source>
        <dbReference type="EMBL" id="CAA9524814.1"/>
    </source>
</evidence>
<protein>
    <recommendedName>
        <fullName evidence="6">RNA polymerase sigma factor</fullName>
    </recommendedName>
</protein>
<evidence type="ECO:0000256" key="4">
    <source>
        <dbReference type="ARBA" id="ARBA00023125"/>
    </source>
</evidence>
<evidence type="ECO:0000259" key="8">
    <source>
        <dbReference type="Pfam" id="PF08281"/>
    </source>
</evidence>
<evidence type="ECO:0000256" key="5">
    <source>
        <dbReference type="ARBA" id="ARBA00023163"/>
    </source>
</evidence>
<keyword evidence="3 6" id="KW-0731">Sigma factor</keyword>
<evidence type="ECO:0000259" key="7">
    <source>
        <dbReference type="Pfam" id="PF04542"/>
    </source>
</evidence>
<dbReference type="Gene3D" id="1.10.1740.10">
    <property type="match status" value="1"/>
</dbReference>
<dbReference type="EMBL" id="CADCVS010000425">
    <property type="protein sequence ID" value="CAA9524814.1"/>
    <property type="molecule type" value="Genomic_DNA"/>
</dbReference>
<evidence type="ECO:0000256" key="6">
    <source>
        <dbReference type="RuleBase" id="RU000716"/>
    </source>
</evidence>
<dbReference type="InterPro" id="IPR000838">
    <property type="entry name" value="RNA_pol_sigma70_ECF_CS"/>
</dbReference>
<dbReference type="Pfam" id="PF04542">
    <property type="entry name" value="Sigma70_r2"/>
    <property type="match status" value="1"/>
</dbReference>
<accession>A0A6J4TJ99</accession>
<dbReference type="Pfam" id="PF08281">
    <property type="entry name" value="Sigma70_r4_2"/>
    <property type="match status" value="1"/>
</dbReference>
<dbReference type="PROSITE" id="PS01063">
    <property type="entry name" value="SIGMA70_ECF"/>
    <property type="match status" value="1"/>
</dbReference>
<dbReference type="InterPro" id="IPR039425">
    <property type="entry name" value="RNA_pol_sigma-70-like"/>
</dbReference>
<feature type="domain" description="RNA polymerase sigma-70 region 2" evidence="7">
    <location>
        <begin position="15"/>
        <end position="80"/>
    </location>
</feature>